<dbReference type="InParanoid" id="E2C2I7"/>
<dbReference type="FunCoup" id="E2C2I7">
    <property type="interactions" value="17"/>
</dbReference>
<feature type="region of interest" description="Disordered" evidence="1">
    <location>
        <begin position="78"/>
        <end position="98"/>
    </location>
</feature>
<dbReference type="AlphaFoldDB" id="E2C2I7"/>
<gene>
    <name evidence="2" type="ORF">EAI_11750</name>
</gene>
<proteinExistence type="predicted"/>
<name>E2C2I7_HARSA</name>
<evidence type="ECO:0000313" key="3">
    <source>
        <dbReference type="Proteomes" id="UP000008237"/>
    </source>
</evidence>
<evidence type="ECO:0000313" key="2">
    <source>
        <dbReference type="EMBL" id="EFN77843.1"/>
    </source>
</evidence>
<sequence length="231" mass="23928">MHVALPRCGEVGGCVESELLLSATSLAIGKSQLISSYNYHGPWAPLSSDGTVVDTPEVNQAKAAHLATYAATAAKLADSRNEMSSTTRSATTTEEPSRDAVIVTTREMTGVTLVTQPPDNQGSTAPLGQDGQVVDTPEVAVAKAKHLVTHARAAATASAGYELDAHGHAYGNLLYLTPLRLVPPIAYQGPPAPLSPDGQVVDTPEVAVARAAHAKAHARAVALTANCDIYC</sequence>
<organism evidence="3">
    <name type="scientific">Harpegnathos saltator</name>
    <name type="common">Jerdon's jumping ant</name>
    <dbReference type="NCBI Taxonomy" id="610380"/>
    <lineage>
        <taxon>Eukaryota</taxon>
        <taxon>Metazoa</taxon>
        <taxon>Ecdysozoa</taxon>
        <taxon>Arthropoda</taxon>
        <taxon>Hexapoda</taxon>
        <taxon>Insecta</taxon>
        <taxon>Pterygota</taxon>
        <taxon>Neoptera</taxon>
        <taxon>Endopterygota</taxon>
        <taxon>Hymenoptera</taxon>
        <taxon>Apocrita</taxon>
        <taxon>Aculeata</taxon>
        <taxon>Formicoidea</taxon>
        <taxon>Formicidae</taxon>
        <taxon>Ponerinae</taxon>
        <taxon>Ponerini</taxon>
        <taxon>Harpegnathos</taxon>
    </lineage>
</organism>
<protein>
    <submittedName>
        <fullName evidence="2">Uncharacterized protein</fullName>
    </submittedName>
</protein>
<dbReference type="EMBL" id="GL452135">
    <property type="protein sequence ID" value="EFN77843.1"/>
    <property type="molecule type" value="Genomic_DNA"/>
</dbReference>
<dbReference type="Proteomes" id="UP000008237">
    <property type="component" value="Unassembled WGS sequence"/>
</dbReference>
<reference evidence="2 3" key="1">
    <citation type="journal article" date="2010" name="Science">
        <title>Genomic comparison of the ants Camponotus floridanus and Harpegnathos saltator.</title>
        <authorList>
            <person name="Bonasio R."/>
            <person name="Zhang G."/>
            <person name="Ye C."/>
            <person name="Mutti N.S."/>
            <person name="Fang X."/>
            <person name="Qin N."/>
            <person name="Donahue G."/>
            <person name="Yang P."/>
            <person name="Li Q."/>
            <person name="Li C."/>
            <person name="Zhang P."/>
            <person name="Huang Z."/>
            <person name="Berger S.L."/>
            <person name="Reinberg D."/>
            <person name="Wang J."/>
            <person name="Liebig J."/>
        </authorList>
    </citation>
    <scope>NUCLEOTIDE SEQUENCE [LARGE SCALE GENOMIC DNA]</scope>
    <source>
        <strain evidence="2 3">R22 G/1</strain>
    </source>
</reference>
<accession>E2C2I7</accession>
<keyword evidence="3" id="KW-1185">Reference proteome</keyword>
<feature type="compositionally biased region" description="Low complexity" evidence="1">
    <location>
        <begin position="84"/>
        <end position="94"/>
    </location>
</feature>
<evidence type="ECO:0000256" key="1">
    <source>
        <dbReference type="SAM" id="MobiDB-lite"/>
    </source>
</evidence>
<dbReference type="OrthoDB" id="8117569at2759"/>